<gene>
    <name evidence="1" type="ORF">L6164_018874</name>
</gene>
<dbReference type="Proteomes" id="UP000828941">
    <property type="component" value="Chromosome 7"/>
</dbReference>
<comment type="caution">
    <text evidence="1">The sequence shown here is derived from an EMBL/GenBank/DDBJ whole genome shotgun (WGS) entry which is preliminary data.</text>
</comment>
<protein>
    <submittedName>
        <fullName evidence="1">Uncharacterized protein</fullName>
    </submittedName>
</protein>
<accession>A0ACB9NEA5</accession>
<proteinExistence type="predicted"/>
<dbReference type="EMBL" id="CM039432">
    <property type="protein sequence ID" value="KAI4334149.1"/>
    <property type="molecule type" value="Genomic_DNA"/>
</dbReference>
<sequence>MTRQALLRSPAAINRRSEPRQRRGVGEMAGNAAAECTAVCCCCPCAVMDLVVLAIYKVPAGLCKKAIHKNKRHHTLKNENHSHVVLIQRPCSNCSAGSHGNMKTTLEEHLRKEANVAGNGIEVAEYGDWEKEMWARFNGTGFWRSPSQRQT</sequence>
<organism evidence="1 2">
    <name type="scientific">Bauhinia variegata</name>
    <name type="common">Purple orchid tree</name>
    <name type="synonym">Phanera variegata</name>
    <dbReference type="NCBI Taxonomy" id="167791"/>
    <lineage>
        <taxon>Eukaryota</taxon>
        <taxon>Viridiplantae</taxon>
        <taxon>Streptophyta</taxon>
        <taxon>Embryophyta</taxon>
        <taxon>Tracheophyta</taxon>
        <taxon>Spermatophyta</taxon>
        <taxon>Magnoliopsida</taxon>
        <taxon>eudicotyledons</taxon>
        <taxon>Gunneridae</taxon>
        <taxon>Pentapetalae</taxon>
        <taxon>rosids</taxon>
        <taxon>fabids</taxon>
        <taxon>Fabales</taxon>
        <taxon>Fabaceae</taxon>
        <taxon>Cercidoideae</taxon>
        <taxon>Cercideae</taxon>
        <taxon>Bauhiniinae</taxon>
        <taxon>Bauhinia</taxon>
    </lineage>
</organism>
<evidence type="ECO:0000313" key="2">
    <source>
        <dbReference type="Proteomes" id="UP000828941"/>
    </source>
</evidence>
<name>A0ACB9NEA5_BAUVA</name>
<keyword evidence="2" id="KW-1185">Reference proteome</keyword>
<reference evidence="1 2" key="1">
    <citation type="journal article" date="2022" name="DNA Res.">
        <title>Chromosomal-level genome assembly of the orchid tree Bauhinia variegata (Leguminosae; Cercidoideae) supports the allotetraploid origin hypothesis of Bauhinia.</title>
        <authorList>
            <person name="Zhong Y."/>
            <person name="Chen Y."/>
            <person name="Zheng D."/>
            <person name="Pang J."/>
            <person name="Liu Y."/>
            <person name="Luo S."/>
            <person name="Meng S."/>
            <person name="Qian L."/>
            <person name="Wei D."/>
            <person name="Dai S."/>
            <person name="Zhou R."/>
        </authorList>
    </citation>
    <scope>NUCLEOTIDE SEQUENCE [LARGE SCALE GENOMIC DNA]</scope>
    <source>
        <strain evidence="1">BV-YZ2020</strain>
    </source>
</reference>
<evidence type="ECO:0000313" key="1">
    <source>
        <dbReference type="EMBL" id="KAI4334149.1"/>
    </source>
</evidence>